<dbReference type="PANTHER" id="PTHR42716">
    <property type="entry name" value="L-ASPARTATE OXIDASE"/>
    <property type="match status" value="1"/>
</dbReference>
<reference evidence="13 14" key="1">
    <citation type="submission" date="2023-04" db="EMBL/GenBank/DDBJ databases">
        <title>Marinoamorphus aggregata gen. nov., sp. Nov., isolate from tissue of brittle star Ophioplocus japonicus.</title>
        <authorList>
            <person name="Kawano K."/>
            <person name="Sawayama S."/>
            <person name="Nakagawa S."/>
        </authorList>
    </citation>
    <scope>NUCLEOTIDE SEQUENCE [LARGE SCALE GENOMIC DNA]</scope>
    <source>
        <strain evidence="13 14">NKW23</strain>
    </source>
</reference>
<dbReference type="InterPro" id="IPR027477">
    <property type="entry name" value="Succ_DH/fumarate_Rdtase_cat_sf"/>
</dbReference>
<comment type="caution">
    <text evidence="13">The sequence shown here is derived from an EMBL/GenBank/DDBJ whole genome shotgun (WGS) entry which is preliminary data.</text>
</comment>
<evidence type="ECO:0000256" key="7">
    <source>
        <dbReference type="ARBA" id="ARBA00022827"/>
    </source>
</evidence>
<evidence type="ECO:0000256" key="9">
    <source>
        <dbReference type="ARBA" id="ARBA00048305"/>
    </source>
</evidence>
<dbReference type="EMBL" id="BSYI01000040">
    <property type="protein sequence ID" value="GMG84680.1"/>
    <property type="molecule type" value="Genomic_DNA"/>
</dbReference>
<gene>
    <name evidence="13" type="ORF">LNKW23_38960</name>
</gene>
<keyword evidence="14" id="KW-1185">Reference proteome</keyword>
<evidence type="ECO:0000256" key="1">
    <source>
        <dbReference type="ARBA" id="ARBA00001974"/>
    </source>
</evidence>
<evidence type="ECO:0000256" key="10">
    <source>
        <dbReference type="SAM" id="MobiDB-lite"/>
    </source>
</evidence>
<evidence type="ECO:0000256" key="3">
    <source>
        <dbReference type="ARBA" id="ARBA00008562"/>
    </source>
</evidence>
<comment type="cofactor">
    <cofactor evidence="1">
        <name>FAD</name>
        <dbReference type="ChEBI" id="CHEBI:57692"/>
    </cofactor>
</comment>
<feature type="domain" description="FAD-dependent oxidoreductase 2 FAD-binding" evidence="11">
    <location>
        <begin position="11"/>
        <end position="377"/>
    </location>
</feature>
<dbReference type="SUPFAM" id="SSF56425">
    <property type="entry name" value="Succinate dehydrogenase/fumarate reductase flavoprotein, catalytic domain"/>
    <property type="match status" value="1"/>
</dbReference>
<comment type="catalytic activity">
    <reaction evidence="9">
        <text>L-aspartate + O2 = iminosuccinate + H2O2</text>
        <dbReference type="Rhea" id="RHEA:25876"/>
        <dbReference type="ChEBI" id="CHEBI:15379"/>
        <dbReference type="ChEBI" id="CHEBI:16240"/>
        <dbReference type="ChEBI" id="CHEBI:29991"/>
        <dbReference type="ChEBI" id="CHEBI:77875"/>
        <dbReference type="EC" id="1.4.3.16"/>
    </reaction>
    <physiologicalReaction direction="left-to-right" evidence="9">
        <dbReference type="Rhea" id="RHEA:25877"/>
    </physiologicalReaction>
</comment>
<sequence length="519" mass="52028">MTETSYQTGGALVVGAGLAGLFTALKLAPLPALVLSPQPLGQGASSAWAQGGVAAALAAGDSAAAHAADTVAAGAGTVDAGVAAAVAAEAAARIMDLVALGTPFDRDAGGALVQSREAAHSAARVVRVRGDTAGRAIMEALIAAVRATPSIRVLEGVAAESLLLEAGRVAGVRARAGGLRFALRAPAVVLATGGIGGLYAVTSNPAGVAGQGLGMAARAGAVIRDPEFVQFHPTGLAVDARPVPLASEALRGEGAWLIDETGARVMAGIPGGELAPRDVVARALHRHIAAGHRVFLDTRAAIGAAIDRQFPTIAASCRAAGIDPVAEPIPVQPIQHYHMGGVATDAEGQTSLDRLWAVGEVACTGLHGANRLASNSLLEALVFGARAAAAIRRAVPEAAGPGDAISLPAGAAPGPGDPWPEALRLAMTAEVGLERDGPGLTRALAEIARHEAASAEPGLRNMTAAATLVAAAALRRRESRGGHARRDHPEPSPAQERPTLLTLAEAEAVRRDAAQDRAA</sequence>
<dbReference type="Pfam" id="PF02910">
    <property type="entry name" value="Succ_DH_flav_C"/>
    <property type="match status" value="1"/>
</dbReference>
<dbReference type="EC" id="1.4.3.16" evidence="4"/>
<dbReference type="Proteomes" id="UP001239909">
    <property type="component" value="Unassembled WGS sequence"/>
</dbReference>
<feature type="region of interest" description="Disordered" evidence="10">
    <location>
        <begin position="475"/>
        <end position="519"/>
    </location>
</feature>
<dbReference type="PRINTS" id="PR00368">
    <property type="entry name" value="FADPNR"/>
</dbReference>
<evidence type="ECO:0000256" key="6">
    <source>
        <dbReference type="ARBA" id="ARBA00022642"/>
    </source>
</evidence>
<dbReference type="RefSeq" id="WP_285673770.1">
    <property type="nucleotide sequence ID" value="NZ_BSYI01000040.1"/>
</dbReference>
<dbReference type="Gene3D" id="3.50.50.60">
    <property type="entry name" value="FAD/NAD(P)-binding domain"/>
    <property type="match status" value="1"/>
</dbReference>
<evidence type="ECO:0000313" key="13">
    <source>
        <dbReference type="EMBL" id="GMG84680.1"/>
    </source>
</evidence>
<keyword evidence="7" id="KW-0274">FAD</keyword>
<evidence type="ECO:0000259" key="11">
    <source>
        <dbReference type="Pfam" id="PF00890"/>
    </source>
</evidence>
<dbReference type="PANTHER" id="PTHR42716:SF2">
    <property type="entry name" value="L-ASPARTATE OXIDASE, CHLOROPLASTIC"/>
    <property type="match status" value="1"/>
</dbReference>
<evidence type="ECO:0000256" key="5">
    <source>
        <dbReference type="ARBA" id="ARBA00022630"/>
    </source>
</evidence>
<proteinExistence type="inferred from homology"/>
<comment type="similarity">
    <text evidence="3">Belongs to the FAD-dependent oxidoreductase 2 family. NadB subfamily.</text>
</comment>
<keyword evidence="8" id="KW-0560">Oxidoreductase</keyword>
<evidence type="ECO:0000256" key="4">
    <source>
        <dbReference type="ARBA" id="ARBA00012173"/>
    </source>
</evidence>
<feature type="domain" description="Fumarate reductase/succinate dehydrogenase flavoprotein-like C-terminal" evidence="12">
    <location>
        <begin position="459"/>
        <end position="491"/>
    </location>
</feature>
<dbReference type="InterPro" id="IPR037099">
    <property type="entry name" value="Fum_R/Succ_DH_flav-like_C_sf"/>
</dbReference>
<dbReference type="SUPFAM" id="SSF51905">
    <property type="entry name" value="FAD/NAD(P)-binding domain"/>
    <property type="match status" value="1"/>
</dbReference>
<evidence type="ECO:0000256" key="8">
    <source>
        <dbReference type="ARBA" id="ARBA00023002"/>
    </source>
</evidence>
<dbReference type="InterPro" id="IPR003953">
    <property type="entry name" value="FAD-dep_OxRdtase_2_FAD-bd"/>
</dbReference>
<dbReference type="NCBIfam" id="NF005701">
    <property type="entry name" value="PRK07512.1"/>
    <property type="match status" value="1"/>
</dbReference>
<dbReference type="InterPro" id="IPR015939">
    <property type="entry name" value="Fum_Rdtase/Succ_DH_flav-like_C"/>
</dbReference>
<keyword evidence="6" id="KW-0662">Pyridine nucleotide biosynthesis</keyword>
<dbReference type="Pfam" id="PF00890">
    <property type="entry name" value="FAD_binding_2"/>
    <property type="match status" value="1"/>
</dbReference>
<name>A0ABQ6LQ82_9RHOB</name>
<evidence type="ECO:0000256" key="2">
    <source>
        <dbReference type="ARBA" id="ARBA00004950"/>
    </source>
</evidence>
<protein>
    <recommendedName>
        <fullName evidence="4">L-aspartate oxidase</fullName>
        <ecNumber evidence="4">1.4.3.16</ecNumber>
    </recommendedName>
</protein>
<evidence type="ECO:0000313" key="14">
    <source>
        <dbReference type="Proteomes" id="UP001239909"/>
    </source>
</evidence>
<evidence type="ECO:0000259" key="12">
    <source>
        <dbReference type="Pfam" id="PF02910"/>
    </source>
</evidence>
<dbReference type="InterPro" id="IPR036188">
    <property type="entry name" value="FAD/NAD-bd_sf"/>
</dbReference>
<dbReference type="Gene3D" id="1.20.58.100">
    <property type="entry name" value="Fumarate reductase/succinate dehydrogenase flavoprotein-like, C-terminal domain"/>
    <property type="match status" value="1"/>
</dbReference>
<dbReference type="Gene3D" id="3.90.700.10">
    <property type="entry name" value="Succinate dehydrogenase/fumarate reductase flavoprotein, catalytic domain"/>
    <property type="match status" value="1"/>
</dbReference>
<keyword evidence="5" id="KW-0285">Flavoprotein</keyword>
<feature type="compositionally biased region" description="Basic and acidic residues" evidence="10">
    <location>
        <begin position="507"/>
        <end position="519"/>
    </location>
</feature>
<organism evidence="13 14">
    <name type="scientific">Paralimibaculum aggregatum</name>
    <dbReference type="NCBI Taxonomy" id="3036245"/>
    <lineage>
        <taxon>Bacteria</taxon>
        <taxon>Pseudomonadati</taxon>
        <taxon>Pseudomonadota</taxon>
        <taxon>Alphaproteobacteria</taxon>
        <taxon>Rhodobacterales</taxon>
        <taxon>Paracoccaceae</taxon>
        <taxon>Paralimibaculum</taxon>
    </lineage>
</organism>
<accession>A0ABQ6LQ82</accession>
<comment type="pathway">
    <text evidence="2">Cofactor biosynthesis; NAD(+) biosynthesis; iminoaspartate from L-aspartate (oxidase route): step 1/1.</text>
</comment>
<dbReference type="InterPro" id="IPR005288">
    <property type="entry name" value="NadB"/>
</dbReference>
<dbReference type="SUPFAM" id="SSF46977">
    <property type="entry name" value="Succinate dehydrogenase/fumarate reductase flavoprotein C-terminal domain"/>
    <property type="match status" value="1"/>
</dbReference>